<evidence type="ECO:0000256" key="3">
    <source>
        <dbReference type="ARBA" id="ARBA00023004"/>
    </source>
</evidence>
<dbReference type="GO" id="GO:0009055">
    <property type="term" value="F:electron transfer activity"/>
    <property type="evidence" value="ECO:0007669"/>
    <property type="project" value="InterPro"/>
</dbReference>
<dbReference type="OrthoDB" id="9805202at2"/>
<keyword evidence="1 4" id="KW-0349">Heme</keyword>
<sequence length="562" mass="60882">MKKHIVTLCILSSVFISACGGSGSSSDNSDNSNNNGNTDTNGGGTTVVLPGQPKDGLAPISAHTPDKNEHLSGGEVSTNVFNQDAFSQSAKVIQSDFELEGVFKAGDQLFRTLHDGQGPLFNNATCQGCHIKDGRGEVPRNPSMPMTSMFLRISDDKGTPDIIYGDQIQTFGTVADHNEGALPKYNGALNEGLAYGEAYAFVEYEVINGQFNDGEAYQLRKPIYKVKDLSYGDFNDSVRLSPRVSPSVFGSGLLHAIPEDYITSYADPDDINNDGISGRAVYVDEPISNENKLARFGYKAVTASVLQQISGAYRGDMGVTNIVAQEEPCTSMQAACINKAEQEKDDRENGLDLSKLSLAQVEFYNRLLAVPQRRGYNAQTNTWNADVLTGRELFHQAQCISCHVPRHKTGQAEGSLLGDAGLLDISDTSTPIAALSEQVIYPYTDLLLHDMGGHCPEITREDDEGNSCLSGSQCYWVQKCEGLADDRPEGSATGTEWKTPALWGLGLVQTVNPNATFLHDGRARTITEAILWHDGEAKAAKQNFVALSKAERTQLLTFLESL</sequence>
<feature type="region of interest" description="Disordered" evidence="5">
    <location>
        <begin position="23"/>
        <end position="71"/>
    </location>
</feature>
<feature type="compositionally biased region" description="Low complexity" evidence="5">
    <location>
        <begin position="24"/>
        <end position="40"/>
    </location>
</feature>
<dbReference type="Gene3D" id="1.10.760.10">
    <property type="entry name" value="Cytochrome c-like domain"/>
    <property type="match status" value="1"/>
</dbReference>
<dbReference type="SUPFAM" id="SSF46626">
    <property type="entry name" value="Cytochrome c"/>
    <property type="match status" value="1"/>
</dbReference>
<feature type="domain" description="Cytochrome c" evidence="7">
    <location>
        <begin position="385"/>
        <end position="562"/>
    </location>
</feature>
<dbReference type="Pfam" id="PF06537">
    <property type="entry name" value="DHOR"/>
    <property type="match status" value="2"/>
</dbReference>
<reference evidence="8 9" key="1">
    <citation type="submission" date="2016-10" db="EMBL/GenBank/DDBJ databases">
        <authorList>
            <person name="de Groot N.N."/>
        </authorList>
    </citation>
    <scope>NUCLEOTIDE SEQUENCE [LARGE SCALE GENOMIC DNA]</scope>
    <source>
        <strain evidence="8 9">DSM 6059</strain>
    </source>
</reference>
<evidence type="ECO:0000256" key="5">
    <source>
        <dbReference type="SAM" id="MobiDB-lite"/>
    </source>
</evidence>
<dbReference type="EMBL" id="FOLO01000001">
    <property type="protein sequence ID" value="SFB82930.1"/>
    <property type="molecule type" value="Genomic_DNA"/>
</dbReference>
<feature type="chain" id="PRO_5011623626" evidence="6">
    <location>
        <begin position="19"/>
        <end position="562"/>
    </location>
</feature>
<dbReference type="GO" id="GO:0004130">
    <property type="term" value="F:cytochrome-c peroxidase activity"/>
    <property type="evidence" value="ECO:0007669"/>
    <property type="project" value="TreeGrafter"/>
</dbReference>
<dbReference type="InterPro" id="IPR051395">
    <property type="entry name" value="Cytochrome_c_Peroxidase/MauG"/>
</dbReference>
<protein>
    <submittedName>
        <fullName evidence="8">CxxC motif-containing protein, DUF1111 family</fullName>
    </submittedName>
</protein>
<name>A0A1I1ED71_9GAMM</name>
<accession>A0A1I1ED71</accession>
<dbReference type="InterPro" id="IPR009056">
    <property type="entry name" value="Cyt_c-like_dom"/>
</dbReference>
<keyword evidence="3 4" id="KW-0408">Iron</keyword>
<dbReference type="GO" id="GO:0020037">
    <property type="term" value="F:heme binding"/>
    <property type="evidence" value="ECO:0007669"/>
    <property type="project" value="InterPro"/>
</dbReference>
<dbReference type="PANTHER" id="PTHR30600:SF4">
    <property type="entry name" value="CYTOCHROME C DOMAIN-CONTAINING PROTEIN"/>
    <property type="match status" value="1"/>
</dbReference>
<dbReference type="Proteomes" id="UP000198862">
    <property type="component" value="Unassembled WGS sequence"/>
</dbReference>
<dbReference type="PIRSF" id="PIRSF028099">
    <property type="entry name" value="DUF1111"/>
    <property type="match status" value="1"/>
</dbReference>
<dbReference type="RefSeq" id="WP_091979046.1">
    <property type="nucleotide sequence ID" value="NZ_FOLO01000001.1"/>
</dbReference>
<evidence type="ECO:0000313" key="8">
    <source>
        <dbReference type="EMBL" id="SFB82930.1"/>
    </source>
</evidence>
<feature type="signal peptide" evidence="6">
    <location>
        <begin position="1"/>
        <end position="18"/>
    </location>
</feature>
<organism evidence="8 9">
    <name type="scientific">Pseudoalteromonas denitrificans DSM 6059</name>
    <dbReference type="NCBI Taxonomy" id="1123010"/>
    <lineage>
        <taxon>Bacteria</taxon>
        <taxon>Pseudomonadati</taxon>
        <taxon>Pseudomonadota</taxon>
        <taxon>Gammaproteobacteria</taxon>
        <taxon>Alteromonadales</taxon>
        <taxon>Pseudoalteromonadaceae</taxon>
        <taxon>Pseudoalteromonas</taxon>
    </lineage>
</organism>
<gene>
    <name evidence="8" type="ORF">SAMN02745724_00255</name>
</gene>
<evidence type="ECO:0000256" key="2">
    <source>
        <dbReference type="ARBA" id="ARBA00022723"/>
    </source>
</evidence>
<dbReference type="PROSITE" id="PS51257">
    <property type="entry name" value="PROKAR_LIPOPROTEIN"/>
    <property type="match status" value="1"/>
</dbReference>
<dbReference type="GO" id="GO:0046872">
    <property type="term" value="F:metal ion binding"/>
    <property type="evidence" value="ECO:0007669"/>
    <property type="project" value="UniProtKB-KW"/>
</dbReference>
<dbReference type="STRING" id="1123010.SAMN02745724_00255"/>
<evidence type="ECO:0000313" key="9">
    <source>
        <dbReference type="Proteomes" id="UP000198862"/>
    </source>
</evidence>
<dbReference type="AlphaFoldDB" id="A0A1I1ED71"/>
<keyword evidence="9" id="KW-1185">Reference proteome</keyword>
<evidence type="ECO:0000256" key="1">
    <source>
        <dbReference type="ARBA" id="ARBA00022617"/>
    </source>
</evidence>
<evidence type="ECO:0000256" key="6">
    <source>
        <dbReference type="SAM" id="SignalP"/>
    </source>
</evidence>
<evidence type="ECO:0000259" key="7">
    <source>
        <dbReference type="PROSITE" id="PS51007"/>
    </source>
</evidence>
<evidence type="ECO:0000256" key="4">
    <source>
        <dbReference type="PROSITE-ProRule" id="PRU00433"/>
    </source>
</evidence>
<keyword evidence="6" id="KW-0732">Signal</keyword>
<dbReference type="PANTHER" id="PTHR30600">
    <property type="entry name" value="CYTOCHROME C PEROXIDASE-RELATED"/>
    <property type="match status" value="1"/>
</dbReference>
<keyword evidence="2 4" id="KW-0479">Metal-binding</keyword>
<proteinExistence type="predicted"/>
<dbReference type="InterPro" id="IPR010538">
    <property type="entry name" value="DHOR"/>
</dbReference>
<dbReference type="PROSITE" id="PS51007">
    <property type="entry name" value="CYTC"/>
    <property type="match status" value="1"/>
</dbReference>
<dbReference type="InterPro" id="IPR036909">
    <property type="entry name" value="Cyt_c-like_dom_sf"/>
</dbReference>